<feature type="transmembrane region" description="Helical" evidence="5">
    <location>
        <begin position="1172"/>
        <end position="1191"/>
    </location>
</feature>
<keyword evidence="5" id="KW-1133">Transmembrane helix</keyword>
<protein>
    <recommendedName>
        <fullName evidence="6">Hcy-binding domain-containing protein</fullName>
    </recommendedName>
</protein>
<evidence type="ECO:0000256" key="5">
    <source>
        <dbReference type="SAM" id="Phobius"/>
    </source>
</evidence>
<evidence type="ECO:0000259" key="6">
    <source>
        <dbReference type="PROSITE" id="PS50970"/>
    </source>
</evidence>
<dbReference type="GO" id="GO:0043041">
    <property type="term" value="P:amino acid activation for nonribosomal peptide biosynthetic process"/>
    <property type="evidence" value="ECO:0007669"/>
    <property type="project" value="TreeGrafter"/>
</dbReference>
<feature type="transmembrane region" description="Helical" evidence="5">
    <location>
        <begin position="1373"/>
        <end position="1393"/>
    </location>
</feature>
<comment type="caution">
    <text evidence="3">Lacks conserved residue(s) required for the propagation of feature annotation.</text>
</comment>
<evidence type="ECO:0000313" key="8">
    <source>
        <dbReference type="Proteomes" id="UP000654075"/>
    </source>
</evidence>
<dbReference type="PROSITE" id="PS50970">
    <property type="entry name" value="HCY"/>
    <property type="match status" value="1"/>
</dbReference>
<comment type="caution">
    <text evidence="7">The sequence shown here is derived from an EMBL/GenBank/DDBJ whole genome shotgun (WGS) entry which is preliminary data.</text>
</comment>
<proteinExistence type="predicted"/>
<gene>
    <name evidence="7" type="ORF">PGLA1383_LOCUS38717</name>
</gene>
<feature type="transmembrane region" description="Helical" evidence="5">
    <location>
        <begin position="1310"/>
        <end position="1329"/>
    </location>
</feature>
<feature type="transmembrane region" description="Helical" evidence="5">
    <location>
        <begin position="1133"/>
        <end position="1152"/>
    </location>
</feature>
<dbReference type="InterPro" id="IPR003726">
    <property type="entry name" value="HCY_dom"/>
</dbReference>
<evidence type="ECO:0000256" key="1">
    <source>
        <dbReference type="ARBA" id="ARBA00022603"/>
    </source>
</evidence>
<dbReference type="GO" id="GO:0008168">
    <property type="term" value="F:methyltransferase activity"/>
    <property type="evidence" value="ECO:0007669"/>
    <property type="project" value="UniProtKB-KW"/>
</dbReference>
<feature type="transmembrane region" description="Helical" evidence="5">
    <location>
        <begin position="1341"/>
        <end position="1361"/>
    </location>
</feature>
<accession>A0A813G4U7</accession>
<feature type="compositionally biased region" description="Low complexity" evidence="4">
    <location>
        <begin position="25"/>
        <end position="57"/>
    </location>
</feature>
<feature type="region of interest" description="Disordered" evidence="4">
    <location>
        <begin position="1"/>
        <end position="62"/>
    </location>
</feature>
<dbReference type="Pfam" id="PF13193">
    <property type="entry name" value="AMP-binding_C"/>
    <property type="match status" value="1"/>
</dbReference>
<feature type="transmembrane region" description="Helical" evidence="5">
    <location>
        <begin position="1270"/>
        <end position="1289"/>
    </location>
</feature>
<sequence>MASQEQPAACSPVPDHASEFFAHGNNNNNNNNNNTTNNNNNNNNTTNNNNSNDNNNNGKCNSTTLAQRSHLLLKYIKPYLSKEAQAVCSAKSLQDAVGSSLFIHARGGDAASYDLPIVLQAKKYLLEIAGQPADLADANYANSIIFRFFREKSEGKKAALINDFIVKQRLKEPSIGQSKSRARNDAWSLITREVVKKGGQETGGALLSNPYRMEFRQPSCLFYDTAIKLGNLRKARLISEDGNNPCVPWLYHHLPRRVAPQNASQLGTSLLKDACELMMGTHLVASNSLFFKYLALMNENHPHVMLPVQTSDLSAEPFKGDDGWFESDIGHFEAQKGGFSAAQVNLGPWDITLIPDAGLDHFVPSALGRKLNQLKDAPMEPLLDSVLALDALLPLLVGLALLAAAQQFCWPSGANAALSWLPKELLSRKAAYQAAPAAGEIVTRPLLKSGCGASAGVCRGPPLRADSPLVAEGGSVDGLFLARARESPDAIALLEPAMSDDSSSSRHMVRVTTYRELEAMSGVVAQALKSAGIGDGDVVALLLGPSRQMLVASLGVMRAGAAWLPLDSTAPASRLRELAAGCGARVALVAAAGGSQPPPLDAEALTLTLTGTPVWALEDSGQLLSAGLPTPLPRESAKADKALLGSAAVFYTSGSSGKPKAVIYGRDTLLHGVLTFVELCDVRGTSKVLVKSPTTWAVCEYEMFAPLVRGGTAVVDPASQRHVSRLVQTIQSHDVSVLLTSAPVLQMLAEEGSSLAALQHVVNCGAALPLEVCEAAQEALGAGVQIHNMYGCTETPCTAWTFHVGASRSMDLLAPAGRPMTAVEVHVLDDKLNSAGMGQLGEVCFGGRFLSRGYLGDPELTAQKFVQGPAGCGLIYRSGDLGCWIEDRTGSGEWLLQVQGRVDRQLNLRGIRVAPEEVEAVISQMPGVREAAVVGGQSEGSGCLVACVAGLGVDLQAKVHSQCKEKLPSSMCPAVVLVLDSLPKLGNGKIDLVALEQHALGASLVLERDREHRDSAGEGEQELQLVRDSLGEMRLARGQSKQELEVLSAARACAAAGIILYHWYWIAFSGGAGCWNGLWIQKLFEQQGPPWFRMLVWGLMMSSWKMSVFLISAAYMDRKNGEDQVPGQLRQEIIVLFLLVLCHLLPYLSQFIWNTLLGNTGYVEDGIHRWYLAFYLLCRSIHRWLFMPLLLQARSGGAVGTSAERWPAALMIALFGSWAVLGWPHDDDVPNLCRGLPSDKLLVTLLHRLVLEDPRGDSVQCPLFSHGREAVGYLFIYTLSWWCAAPMMARLRGANCPRSMCGGLLMRPSPLAAAFVASMLALGWADMRWHVLSPTSVGKDLLQQLLGVAQACLLLAALAGASGAQLKRTGLPYMGSFSLGAYAVHYFLVATFTDAQGRSAWQNHCVADFSFSSPSVDHGMLFFAYKNQLLIPDVPSAIAAIGSYPGSGLVKLAVSALAVLLAYPVILMLTLAPLFQKAYLGSFCLLESCCLGLCSALGSCLEPTTRPVPGGCLSPAEAWRRWRLLRTERCDQGRFLFLFVVACFRFFMLHPFFYVTPQAPRVCLDGGVGSEVERAAAAAGEDAAVHPEGWSCVQWRTHPEILRGVHLEYLRSGAEIVIANTYATNRHIMTAAGYGEETEKANRECVRLACEARQLFLAESPPSSDLVPLVAGSMSCHPPGMAHGAEMHMGKWPAPEVESAGYHEQAQLMQQAGVDAIFVEMVWEWSSHGQLAVAAAASAGIPVAVCLAVFDKETCQQECPCLSDGTFVEEVARELASGGRFQNVEAIMIHHTKLPLTHACLRAIRRGGWTGPLGCYPDHGTFVMPCWVYDELQGEHFVGEVSQWVEESNCTLVGGCCGIGPETIKGLSCWCCKHNGKSVQ</sequence>
<dbReference type="InterPro" id="IPR045851">
    <property type="entry name" value="AMP-bd_C_sf"/>
</dbReference>
<dbReference type="InterPro" id="IPR042099">
    <property type="entry name" value="ANL_N_sf"/>
</dbReference>
<dbReference type="Pfam" id="PF00501">
    <property type="entry name" value="AMP-binding"/>
    <property type="match status" value="1"/>
</dbReference>
<evidence type="ECO:0000313" key="7">
    <source>
        <dbReference type="EMBL" id="CAE8621196.1"/>
    </source>
</evidence>
<name>A0A813G4U7_POLGL</name>
<keyword evidence="2" id="KW-0808">Transferase</keyword>
<keyword evidence="5" id="KW-0812">Transmembrane</keyword>
<dbReference type="Gene3D" id="3.30.300.30">
    <property type="match status" value="1"/>
</dbReference>
<dbReference type="PANTHER" id="PTHR45527:SF1">
    <property type="entry name" value="FATTY ACID SYNTHASE"/>
    <property type="match status" value="1"/>
</dbReference>
<dbReference type="Gene3D" id="3.40.50.12780">
    <property type="entry name" value="N-terminal domain of ligase-like"/>
    <property type="match status" value="1"/>
</dbReference>
<feature type="transmembrane region" description="Helical" evidence="5">
    <location>
        <begin position="1452"/>
        <end position="1475"/>
    </location>
</feature>
<keyword evidence="5" id="KW-0472">Membrane</keyword>
<dbReference type="GO" id="GO:0032259">
    <property type="term" value="P:methylation"/>
    <property type="evidence" value="ECO:0007669"/>
    <property type="project" value="UniProtKB-KW"/>
</dbReference>
<dbReference type="GO" id="GO:0005737">
    <property type="term" value="C:cytoplasm"/>
    <property type="evidence" value="ECO:0007669"/>
    <property type="project" value="TreeGrafter"/>
</dbReference>
<dbReference type="SUPFAM" id="SSF82282">
    <property type="entry name" value="Homocysteine S-methyltransferase"/>
    <property type="match status" value="1"/>
</dbReference>
<feature type="transmembrane region" description="Helical" evidence="5">
    <location>
        <begin position="1091"/>
        <end position="1112"/>
    </location>
</feature>
<dbReference type="InterPro" id="IPR025110">
    <property type="entry name" value="AMP-bd_C"/>
</dbReference>
<keyword evidence="1" id="KW-0489">Methyltransferase</keyword>
<feature type="domain" description="Hcy-binding" evidence="6">
    <location>
        <begin position="1550"/>
        <end position="1871"/>
    </location>
</feature>
<dbReference type="InterPro" id="IPR020845">
    <property type="entry name" value="AMP-binding_CS"/>
</dbReference>
<dbReference type="Proteomes" id="UP000654075">
    <property type="component" value="Unassembled WGS sequence"/>
</dbReference>
<dbReference type="Pfam" id="PF02574">
    <property type="entry name" value="S-methyl_trans"/>
    <property type="match status" value="1"/>
</dbReference>
<evidence type="ECO:0000256" key="2">
    <source>
        <dbReference type="ARBA" id="ARBA00022679"/>
    </source>
</evidence>
<dbReference type="InterPro" id="IPR000873">
    <property type="entry name" value="AMP-dep_synth/lig_dom"/>
</dbReference>
<reference evidence="7" key="1">
    <citation type="submission" date="2021-02" db="EMBL/GenBank/DDBJ databases">
        <authorList>
            <person name="Dougan E. K."/>
            <person name="Rhodes N."/>
            <person name="Thang M."/>
            <person name="Chan C."/>
        </authorList>
    </citation>
    <scope>NUCLEOTIDE SEQUENCE</scope>
</reference>
<dbReference type="EMBL" id="CAJNNV010027667">
    <property type="protein sequence ID" value="CAE8621196.1"/>
    <property type="molecule type" value="Genomic_DNA"/>
</dbReference>
<feature type="transmembrane region" description="Helical" evidence="5">
    <location>
        <begin position="1535"/>
        <end position="1554"/>
    </location>
</feature>
<feature type="transmembrane region" description="Helical" evidence="5">
    <location>
        <begin position="1203"/>
        <end position="1221"/>
    </location>
</feature>
<keyword evidence="8" id="KW-1185">Reference proteome</keyword>
<dbReference type="InterPro" id="IPR036589">
    <property type="entry name" value="HCY_dom_sf"/>
</dbReference>
<evidence type="ECO:0000256" key="3">
    <source>
        <dbReference type="PROSITE-ProRule" id="PRU00333"/>
    </source>
</evidence>
<dbReference type="SUPFAM" id="SSF56801">
    <property type="entry name" value="Acetyl-CoA synthetase-like"/>
    <property type="match status" value="1"/>
</dbReference>
<dbReference type="PROSITE" id="PS00455">
    <property type="entry name" value="AMP_BINDING"/>
    <property type="match status" value="1"/>
</dbReference>
<dbReference type="PANTHER" id="PTHR45527">
    <property type="entry name" value="NONRIBOSOMAL PEPTIDE SYNTHETASE"/>
    <property type="match status" value="1"/>
</dbReference>
<dbReference type="GO" id="GO:0031177">
    <property type="term" value="F:phosphopantetheine binding"/>
    <property type="evidence" value="ECO:0007669"/>
    <property type="project" value="TreeGrafter"/>
</dbReference>
<dbReference type="GO" id="GO:0044550">
    <property type="term" value="P:secondary metabolite biosynthetic process"/>
    <property type="evidence" value="ECO:0007669"/>
    <property type="project" value="TreeGrafter"/>
</dbReference>
<dbReference type="Gene3D" id="3.20.20.330">
    <property type="entry name" value="Homocysteine-binding-like domain"/>
    <property type="match status" value="1"/>
</dbReference>
<dbReference type="OrthoDB" id="329835at2759"/>
<evidence type="ECO:0000256" key="4">
    <source>
        <dbReference type="SAM" id="MobiDB-lite"/>
    </source>
</evidence>
<organism evidence="7 8">
    <name type="scientific">Polarella glacialis</name>
    <name type="common">Dinoflagellate</name>
    <dbReference type="NCBI Taxonomy" id="89957"/>
    <lineage>
        <taxon>Eukaryota</taxon>
        <taxon>Sar</taxon>
        <taxon>Alveolata</taxon>
        <taxon>Dinophyceae</taxon>
        <taxon>Suessiales</taxon>
        <taxon>Suessiaceae</taxon>
        <taxon>Polarella</taxon>
    </lineage>
</organism>